<evidence type="ECO:0000313" key="3">
    <source>
        <dbReference type="Proteomes" id="UP000078550"/>
    </source>
</evidence>
<evidence type="ECO:0000313" key="4">
    <source>
        <dbReference type="Proteomes" id="UP000078555"/>
    </source>
</evidence>
<reference evidence="2" key="2">
    <citation type="submission" date="2016-05" db="EMBL/GenBank/DDBJ databases">
        <authorList>
            <person name="Lavstsen T."/>
            <person name="Jespersen J.S."/>
        </authorList>
    </citation>
    <scope>NUCLEOTIDE SEQUENCE [LARGE SCALE GENOMIC DNA]</scope>
</reference>
<reference evidence="3 4" key="1">
    <citation type="submission" date="2016-05" db="EMBL/GenBank/DDBJ databases">
        <authorList>
            <person name="Naeem Raeece"/>
        </authorList>
    </citation>
    <scope>NUCLEOTIDE SEQUENCE [LARGE SCALE GENOMIC DNA]</scope>
</reference>
<sequence length="72" mass="8283">MVNITLERKAKCQKLNEEHSKGTNDKTNAWLSFLLTPISPISVASFHLHGLYCRTQVPLAWNVENWITARFL</sequence>
<protein>
    <submittedName>
        <fullName evidence="2">Uncharacterized protein</fullName>
    </submittedName>
</protein>
<accession>A0A1A9AK63</accession>
<name>A0A1A9AK63_PLAOA</name>
<gene>
    <name evidence="2" type="ORF">POVWA1_076330</name>
    <name evidence="1" type="ORF">POVWA2_016760</name>
</gene>
<dbReference type="EMBL" id="FLRD01001096">
    <property type="protein sequence ID" value="SBT56471.1"/>
    <property type="molecule type" value="Genomic_DNA"/>
</dbReference>
<dbReference type="Proteomes" id="UP000078555">
    <property type="component" value="Unassembled WGS sequence"/>
</dbReference>
<keyword evidence="4" id="KW-1185">Reference proteome</keyword>
<proteinExistence type="predicted"/>
<evidence type="ECO:0000313" key="2">
    <source>
        <dbReference type="EMBL" id="SBT56471.1"/>
    </source>
</evidence>
<dbReference type="AlphaFoldDB" id="A0A1A9AK63"/>
<dbReference type="EMBL" id="FLRE01000066">
    <property type="protein sequence ID" value="SBT33812.1"/>
    <property type="molecule type" value="Genomic_DNA"/>
</dbReference>
<evidence type="ECO:0000313" key="1">
    <source>
        <dbReference type="EMBL" id="SBT33812.1"/>
    </source>
</evidence>
<dbReference type="Proteomes" id="UP000078550">
    <property type="component" value="Unassembled WGS sequence"/>
</dbReference>
<organism evidence="2 4">
    <name type="scientific">Plasmodium ovale wallikeri</name>
    <dbReference type="NCBI Taxonomy" id="864142"/>
    <lineage>
        <taxon>Eukaryota</taxon>
        <taxon>Sar</taxon>
        <taxon>Alveolata</taxon>
        <taxon>Apicomplexa</taxon>
        <taxon>Aconoidasida</taxon>
        <taxon>Haemosporida</taxon>
        <taxon>Plasmodiidae</taxon>
        <taxon>Plasmodium</taxon>
        <taxon>Plasmodium (Plasmodium)</taxon>
    </lineage>
</organism>